<dbReference type="PANTHER" id="PTHR33359">
    <property type="entry name" value="MOLYBDOPTERIN SYNTHASE SULFUR CARRIER SUBUNIT"/>
    <property type="match status" value="1"/>
</dbReference>
<organism evidence="4 5">
    <name type="scientific">Namhaeicola litoreus</name>
    <dbReference type="NCBI Taxonomy" id="1052145"/>
    <lineage>
        <taxon>Bacteria</taxon>
        <taxon>Pseudomonadati</taxon>
        <taxon>Bacteroidota</taxon>
        <taxon>Flavobacteriia</taxon>
        <taxon>Flavobacteriales</taxon>
        <taxon>Flavobacteriaceae</taxon>
        <taxon>Namhaeicola</taxon>
    </lineage>
</organism>
<evidence type="ECO:0000256" key="3">
    <source>
        <dbReference type="ARBA" id="ARBA00024247"/>
    </source>
</evidence>
<comment type="similarity">
    <text evidence="2">Belongs to the MoaD family.</text>
</comment>
<dbReference type="RefSeq" id="WP_377177286.1">
    <property type="nucleotide sequence ID" value="NZ_JBHTMY010000002.1"/>
</dbReference>
<protein>
    <recommendedName>
        <fullName evidence="3">Molybdopterin synthase sulfur carrier subunit</fullName>
    </recommendedName>
</protein>
<sequence>MKIKTLFFGVARDIVGKDELLIDVQGNTTIQDFEARLLNQYPDFSDIRNFAFAVNESYVDRNYSIQKNDLIAVLPPVSGG</sequence>
<name>A0ABW3Y1H1_9FLAO</name>
<proteinExistence type="inferred from homology"/>
<dbReference type="InterPro" id="IPR044672">
    <property type="entry name" value="MOCS2A"/>
</dbReference>
<evidence type="ECO:0000313" key="4">
    <source>
        <dbReference type="EMBL" id="MFD1315285.1"/>
    </source>
</evidence>
<accession>A0ABW3Y1H1</accession>
<dbReference type="PANTHER" id="PTHR33359:SF1">
    <property type="entry name" value="MOLYBDOPTERIN SYNTHASE SULFUR CARRIER SUBUNIT"/>
    <property type="match status" value="1"/>
</dbReference>
<evidence type="ECO:0000256" key="2">
    <source>
        <dbReference type="ARBA" id="ARBA00024200"/>
    </source>
</evidence>
<dbReference type="SUPFAM" id="SSF54285">
    <property type="entry name" value="MoaD/ThiS"/>
    <property type="match status" value="1"/>
</dbReference>
<dbReference type="InterPro" id="IPR012675">
    <property type="entry name" value="Beta-grasp_dom_sf"/>
</dbReference>
<evidence type="ECO:0000313" key="5">
    <source>
        <dbReference type="Proteomes" id="UP001597201"/>
    </source>
</evidence>
<dbReference type="EMBL" id="JBHTMY010000002">
    <property type="protein sequence ID" value="MFD1315285.1"/>
    <property type="molecule type" value="Genomic_DNA"/>
</dbReference>
<comment type="caution">
    <text evidence="4">The sequence shown here is derived from an EMBL/GenBank/DDBJ whole genome shotgun (WGS) entry which is preliminary data.</text>
</comment>
<keyword evidence="1" id="KW-0547">Nucleotide-binding</keyword>
<dbReference type="Pfam" id="PF02597">
    <property type="entry name" value="ThiS"/>
    <property type="match status" value="1"/>
</dbReference>
<dbReference type="InterPro" id="IPR016155">
    <property type="entry name" value="Mopterin_synth/thiamin_S_b"/>
</dbReference>
<evidence type="ECO:0000256" key="1">
    <source>
        <dbReference type="ARBA" id="ARBA00022741"/>
    </source>
</evidence>
<dbReference type="Proteomes" id="UP001597201">
    <property type="component" value="Unassembled WGS sequence"/>
</dbReference>
<reference evidence="5" key="1">
    <citation type="journal article" date="2019" name="Int. J. Syst. Evol. Microbiol.">
        <title>The Global Catalogue of Microorganisms (GCM) 10K type strain sequencing project: providing services to taxonomists for standard genome sequencing and annotation.</title>
        <authorList>
            <consortium name="The Broad Institute Genomics Platform"/>
            <consortium name="The Broad Institute Genome Sequencing Center for Infectious Disease"/>
            <person name="Wu L."/>
            <person name="Ma J."/>
        </authorList>
    </citation>
    <scope>NUCLEOTIDE SEQUENCE [LARGE SCALE GENOMIC DNA]</scope>
    <source>
        <strain evidence="5">CCUG 61485</strain>
    </source>
</reference>
<dbReference type="InterPro" id="IPR003749">
    <property type="entry name" value="ThiS/MoaD-like"/>
</dbReference>
<dbReference type="CDD" id="cd00754">
    <property type="entry name" value="Ubl_MoaD"/>
    <property type="match status" value="1"/>
</dbReference>
<keyword evidence="5" id="KW-1185">Reference proteome</keyword>
<gene>
    <name evidence="4" type="ORF">ACFQ39_06620</name>
</gene>
<dbReference type="Gene3D" id="3.10.20.30">
    <property type="match status" value="1"/>
</dbReference>